<evidence type="ECO:0000256" key="1">
    <source>
        <dbReference type="ARBA" id="ARBA00022723"/>
    </source>
</evidence>
<dbReference type="Pfam" id="PF00569">
    <property type="entry name" value="ZZ"/>
    <property type="match status" value="1"/>
</dbReference>
<protein>
    <submittedName>
        <fullName evidence="8">ZZ-type domain-containing protein</fullName>
    </submittedName>
</protein>
<evidence type="ECO:0000259" key="6">
    <source>
        <dbReference type="PROSITE" id="PS51745"/>
    </source>
</evidence>
<dbReference type="PROSITE" id="PS51745">
    <property type="entry name" value="PB1"/>
    <property type="match status" value="1"/>
</dbReference>
<dbReference type="WBParaSite" id="nRc.2.0.1.t27376-RA">
    <property type="protein sequence ID" value="nRc.2.0.1.t27376-RA"/>
    <property type="gene ID" value="nRc.2.0.1.g27376"/>
</dbReference>
<dbReference type="Proteomes" id="UP000887565">
    <property type="component" value="Unplaced"/>
</dbReference>
<dbReference type="SMART" id="SM00666">
    <property type="entry name" value="PB1"/>
    <property type="match status" value="1"/>
</dbReference>
<dbReference type="Pfam" id="PF00564">
    <property type="entry name" value="PB1"/>
    <property type="match status" value="1"/>
</dbReference>
<keyword evidence="2 4" id="KW-0863">Zinc-finger</keyword>
<dbReference type="Gene3D" id="3.10.20.90">
    <property type="entry name" value="Phosphatidylinositol 3-kinase Catalytic Subunit, Chain A, domain 1"/>
    <property type="match status" value="1"/>
</dbReference>
<name>A0A915JN30_ROMCU</name>
<dbReference type="GO" id="GO:0007032">
    <property type="term" value="P:endosome organization"/>
    <property type="evidence" value="ECO:0007669"/>
    <property type="project" value="TreeGrafter"/>
</dbReference>
<dbReference type="Gene3D" id="3.30.60.90">
    <property type="match status" value="1"/>
</dbReference>
<feature type="domain" description="ZZ-type" evidence="5">
    <location>
        <begin position="221"/>
        <end position="271"/>
    </location>
</feature>
<evidence type="ECO:0000256" key="4">
    <source>
        <dbReference type="PROSITE-ProRule" id="PRU00228"/>
    </source>
</evidence>
<dbReference type="InterPro" id="IPR000433">
    <property type="entry name" value="Znf_ZZ"/>
</dbReference>
<evidence type="ECO:0000313" key="8">
    <source>
        <dbReference type="WBParaSite" id="nRc.2.0.1.t27376-RA"/>
    </source>
</evidence>
<dbReference type="GO" id="GO:0000423">
    <property type="term" value="P:mitophagy"/>
    <property type="evidence" value="ECO:0007669"/>
    <property type="project" value="TreeGrafter"/>
</dbReference>
<dbReference type="CDD" id="cd02340">
    <property type="entry name" value="ZZ_NBR1_like"/>
    <property type="match status" value="1"/>
</dbReference>
<sequence>MSSATVNLHRLQNCAVSVKVYFGETASSYEIRRFIFKSDQPKASSCTGIYEALLEKIRALYHGLNLKDLHLCWKDDDGDYVVFSSDDELKVAINSVTDNTLRIYIREKELSFCAPDSNTPGGNKYSKKKVLANNNHRTSKSKERATCLSTNHNRQGRESRVITINHSQPIRLQGRQPLVCNNDVIINQEESLYQTPPGTSTDMASFGNSTSVVPESSDCTPSALYCNQCRGEGRGVWYKCTVCQDFLLCSDCENRGLHDHHIMVRLTNINDQQNLHNDYANSRLYTYPYHYKR</sequence>
<dbReference type="InterPro" id="IPR052260">
    <property type="entry name" value="Autophagy_Rcpt_SigReg"/>
</dbReference>
<dbReference type="AlphaFoldDB" id="A0A915JN30"/>
<dbReference type="GO" id="GO:0044753">
    <property type="term" value="C:amphisome"/>
    <property type="evidence" value="ECO:0007669"/>
    <property type="project" value="TreeGrafter"/>
</dbReference>
<dbReference type="GO" id="GO:0008270">
    <property type="term" value="F:zinc ion binding"/>
    <property type="evidence" value="ECO:0007669"/>
    <property type="project" value="UniProtKB-KW"/>
</dbReference>
<dbReference type="PANTHER" id="PTHR15090:SF0">
    <property type="entry name" value="SEQUESTOSOME-1"/>
    <property type="match status" value="1"/>
</dbReference>
<dbReference type="GO" id="GO:0035973">
    <property type="term" value="P:aggrephagy"/>
    <property type="evidence" value="ECO:0007669"/>
    <property type="project" value="TreeGrafter"/>
</dbReference>
<keyword evidence="3" id="KW-0862">Zinc</keyword>
<dbReference type="InterPro" id="IPR053793">
    <property type="entry name" value="PB1-like"/>
</dbReference>
<proteinExistence type="predicted"/>
<reference evidence="8" key="1">
    <citation type="submission" date="2022-11" db="UniProtKB">
        <authorList>
            <consortium name="WormBaseParasite"/>
        </authorList>
    </citation>
    <scope>IDENTIFICATION</scope>
</reference>
<dbReference type="FunFam" id="3.10.20.90:FF:000320">
    <property type="entry name" value="Predicted protein"/>
    <property type="match status" value="1"/>
</dbReference>
<dbReference type="SUPFAM" id="SSF57850">
    <property type="entry name" value="RING/U-box"/>
    <property type="match status" value="1"/>
</dbReference>
<evidence type="ECO:0000256" key="2">
    <source>
        <dbReference type="ARBA" id="ARBA00022771"/>
    </source>
</evidence>
<dbReference type="SUPFAM" id="SSF54277">
    <property type="entry name" value="CAD &amp; PB1 domains"/>
    <property type="match status" value="1"/>
</dbReference>
<dbReference type="SMART" id="SM00291">
    <property type="entry name" value="ZnF_ZZ"/>
    <property type="match status" value="1"/>
</dbReference>
<organism evidence="7 8">
    <name type="scientific">Romanomermis culicivorax</name>
    <name type="common">Nematode worm</name>
    <dbReference type="NCBI Taxonomy" id="13658"/>
    <lineage>
        <taxon>Eukaryota</taxon>
        <taxon>Metazoa</taxon>
        <taxon>Ecdysozoa</taxon>
        <taxon>Nematoda</taxon>
        <taxon>Enoplea</taxon>
        <taxon>Dorylaimia</taxon>
        <taxon>Mermithida</taxon>
        <taxon>Mermithoidea</taxon>
        <taxon>Mermithidae</taxon>
        <taxon>Romanomermis</taxon>
    </lineage>
</organism>
<evidence type="ECO:0000313" key="7">
    <source>
        <dbReference type="Proteomes" id="UP000887565"/>
    </source>
</evidence>
<keyword evidence="7" id="KW-1185">Reference proteome</keyword>
<dbReference type="PANTHER" id="PTHR15090">
    <property type="entry name" value="SEQUESTOSOME 1-RELATED"/>
    <property type="match status" value="1"/>
</dbReference>
<evidence type="ECO:0000259" key="5">
    <source>
        <dbReference type="PROSITE" id="PS50135"/>
    </source>
</evidence>
<evidence type="ECO:0000256" key="3">
    <source>
        <dbReference type="ARBA" id="ARBA00022833"/>
    </source>
</evidence>
<dbReference type="GO" id="GO:0005080">
    <property type="term" value="F:protein kinase C binding"/>
    <property type="evidence" value="ECO:0007669"/>
    <property type="project" value="TreeGrafter"/>
</dbReference>
<dbReference type="InterPro" id="IPR043145">
    <property type="entry name" value="Znf_ZZ_sf"/>
</dbReference>
<dbReference type="PROSITE" id="PS50135">
    <property type="entry name" value="ZF_ZZ_2"/>
    <property type="match status" value="1"/>
</dbReference>
<dbReference type="GO" id="GO:0016235">
    <property type="term" value="C:aggresome"/>
    <property type="evidence" value="ECO:0007669"/>
    <property type="project" value="TreeGrafter"/>
</dbReference>
<dbReference type="InterPro" id="IPR000270">
    <property type="entry name" value="PB1_dom"/>
</dbReference>
<keyword evidence="1" id="KW-0479">Metal-binding</keyword>
<dbReference type="GO" id="GO:0070530">
    <property type="term" value="F:K63-linked polyubiquitin modification-dependent protein binding"/>
    <property type="evidence" value="ECO:0007669"/>
    <property type="project" value="TreeGrafter"/>
</dbReference>
<accession>A0A915JN30</accession>
<feature type="domain" description="PB1" evidence="6">
    <location>
        <begin position="15"/>
        <end position="108"/>
    </location>
</feature>